<dbReference type="EC" id="2.3.1.51" evidence="6"/>
<keyword evidence="4" id="KW-0812">Transmembrane</keyword>
<dbReference type="SMART" id="SM00563">
    <property type="entry name" value="PlsC"/>
    <property type="match status" value="1"/>
</dbReference>
<keyword evidence="2 6" id="KW-0808">Transferase</keyword>
<sequence length="261" mass="28905">MPDTSNPSGQALDAPTPAIIRIPKRIALVLLGPFYFLFIAFIPVLCQSRRGFRGWYWKTVRRACSRLLWLLSIRVEISPEAREALRSDENSIIVINHRSHLDGFALMDILPDEKWITFGAKKELCDAALLRRGFSSAGLVEIDRKSGKLALDTLRDAVKTMPTRRSLVLFPEGTRAKTKTLGEFKAGAVLVARETDRLIRPIVILNSDGLLPRGKFSPLSGSIKIEVLAPFACDLDSSADDDVARLRATMSDVFEGNAKGL</sequence>
<protein>
    <submittedName>
        <fullName evidence="6">1-acyl-sn-glycerol-3-phosphate acyltransferase</fullName>
        <ecNumber evidence="6">2.3.1.51</ecNumber>
    </submittedName>
</protein>
<evidence type="ECO:0000256" key="1">
    <source>
        <dbReference type="ARBA" id="ARBA00005189"/>
    </source>
</evidence>
<dbReference type="InterPro" id="IPR002123">
    <property type="entry name" value="Plipid/glycerol_acylTrfase"/>
</dbReference>
<dbReference type="Proteomes" id="UP000202922">
    <property type="component" value="Unassembled WGS sequence"/>
</dbReference>
<keyword evidence="4" id="KW-1133">Transmembrane helix</keyword>
<keyword evidence="7" id="KW-1185">Reference proteome</keyword>
<dbReference type="RefSeq" id="WP_093968010.1">
    <property type="nucleotide sequence ID" value="NZ_FXYE01000002.1"/>
</dbReference>
<dbReference type="AlphaFoldDB" id="A0A238KTL3"/>
<keyword evidence="4" id="KW-0472">Membrane</keyword>
<dbReference type="PANTHER" id="PTHR10434">
    <property type="entry name" value="1-ACYL-SN-GLYCEROL-3-PHOSPHATE ACYLTRANSFERASE"/>
    <property type="match status" value="1"/>
</dbReference>
<dbReference type="EMBL" id="FXYE01000002">
    <property type="protein sequence ID" value="SMX45941.1"/>
    <property type="molecule type" value="Genomic_DNA"/>
</dbReference>
<proteinExistence type="predicted"/>
<gene>
    <name evidence="6" type="primary">plsC</name>
    <name evidence="6" type="ORF">COL8621_02929</name>
</gene>
<feature type="domain" description="Phospholipid/glycerol acyltransferase" evidence="5">
    <location>
        <begin position="91"/>
        <end position="207"/>
    </location>
</feature>
<dbReference type="PANTHER" id="PTHR10434:SF11">
    <property type="entry name" value="1-ACYL-SN-GLYCEROL-3-PHOSPHATE ACYLTRANSFERASE"/>
    <property type="match status" value="1"/>
</dbReference>
<evidence type="ECO:0000256" key="3">
    <source>
        <dbReference type="ARBA" id="ARBA00023315"/>
    </source>
</evidence>
<dbReference type="SUPFAM" id="SSF69593">
    <property type="entry name" value="Glycerol-3-phosphate (1)-acyltransferase"/>
    <property type="match status" value="1"/>
</dbReference>
<evidence type="ECO:0000259" key="5">
    <source>
        <dbReference type="SMART" id="SM00563"/>
    </source>
</evidence>
<comment type="pathway">
    <text evidence="1">Lipid metabolism.</text>
</comment>
<dbReference type="GO" id="GO:0003841">
    <property type="term" value="F:1-acylglycerol-3-phosphate O-acyltransferase activity"/>
    <property type="evidence" value="ECO:0007669"/>
    <property type="project" value="UniProtKB-EC"/>
</dbReference>
<keyword evidence="3 6" id="KW-0012">Acyltransferase</keyword>
<dbReference type="GO" id="GO:0006654">
    <property type="term" value="P:phosphatidic acid biosynthetic process"/>
    <property type="evidence" value="ECO:0007669"/>
    <property type="project" value="TreeGrafter"/>
</dbReference>
<dbReference type="Pfam" id="PF01553">
    <property type="entry name" value="Acyltransferase"/>
    <property type="match status" value="1"/>
</dbReference>
<evidence type="ECO:0000313" key="7">
    <source>
        <dbReference type="Proteomes" id="UP000202922"/>
    </source>
</evidence>
<accession>A0A238KTL3</accession>
<name>A0A238KTL3_9RHOB</name>
<organism evidence="6 7">
    <name type="scientific">Actibacterium lipolyticum</name>
    <dbReference type="NCBI Taxonomy" id="1524263"/>
    <lineage>
        <taxon>Bacteria</taxon>
        <taxon>Pseudomonadati</taxon>
        <taxon>Pseudomonadota</taxon>
        <taxon>Alphaproteobacteria</taxon>
        <taxon>Rhodobacterales</taxon>
        <taxon>Roseobacteraceae</taxon>
        <taxon>Actibacterium</taxon>
    </lineage>
</organism>
<dbReference type="OrthoDB" id="9808424at2"/>
<evidence type="ECO:0000256" key="4">
    <source>
        <dbReference type="SAM" id="Phobius"/>
    </source>
</evidence>
<dbReference type="CDD" id="cd07989">
    <property type="entry name" value="LPLAT_AGPAT-like"/>
    <property type="match status" value="1"/>
</dbReference>
<evidence type="ECO:0000313" key="6">
    <source>
        <dbReference type="EMBL" id="SMX45941.1"/>
    </source>
</evidence>
<evidence type="ECO:0000256" key="2">
    <source>
        <dbReference type="ARBA" id="ARBA00022679"/>
    </source>
</evidence>
<feature type="transmembrane region" description="Helical" evidence="4">
    <location>
        <begin position="26"/>
        <end position="46"/>
    </location>
</feature>
<reference evidence="7" key="1">
    <citation type="submission" date="2017-05" db="EMBL/GenBank/DDBJ databases">
        <authorList>
            <person name="Rodrigo-Torres L."/>
            <person name="Arahal R. D."/>
            <person name="Lucena T."/>
        </authorList>
    </citation>
    <scope>NUCLEOTIDE SEQUENCE [LARGE SCALE GENOMIC DNA]</scope>
    <source>
        <strain evidence="7">CECT 8621</strain>
    </source>
</reference>